<dbReference type="RefSeq" id="WP_129428308.1">
    <property type="nucleotide sequence ID" value="NZ_SDWV01000022.1"/>
</dbReference>
<dbReference type="Proteomes" id="UP000291101">
    <property type="component" value="Unassembled WGS sequence"/>
</dbReference>
<dbReference type="AlphaFoldDB" id="A0A4Q2SKK6"/>
<accession>A0A4Q2SKK6</accession>
<keyword evidence="2" id="KW-1185">Reference proteome</keyword>
<name>A0A4Q2SKK6_9ACTN</name>
<dbReference type="EMBL" id="SDWV01000022">
    <property type="protein sequence ID" value="RYC05673.1"/>
    <property type="molecule type" value="Genomic_DNA"/>
</dbReference>
<sequence>MAITRQSCPFHADEDILGRQVDADGTMEFTCDRNLHPAGGPLSWLSVPEPPDMPELYGLADELGLGTELPALLNEHPGKWVEYGVVEAAYADAHTDDFAMLVARYGHTAIAKKNYTVSSFLSGTLGRLSKRGDVLLSWRKPTGRWSYNAGISWWALPPTPPADAEVSWESLGRSMDYVPGATKRSN</sequence>
<organism evidence="1 2">
    <name type="scientific">Nocardioides zhouii</name>
    <dbReference type="NCBI Taxonomy" id="1168729"/>
    <lineage>
        <taxon>Bacteria</taxon>
        <taxon>Bacillati</taxon>
        <taxon>Actinomycetota</taxon>
        <taxon>Actinomycetes</taxon>
        <taxon>Propionibacteriales</taxon>
        <taxon>Nocardioidaceae</taxon>
        <taxon>Nocardioides</taxon>
    </lineage>
</organism>
<proteinExistence type="predicted"/>
<reference evidence="1 2" key="1">
    <citation type="submission" date="2019-01" db="EMBL/GenBank/DDBJ databases">
        <title>Novel species of Nocardioides.</title>
        <authorList>
            <person name="Liu Q."/>
            <person name="X Y.-H."/>
        </authorList>
    </citation>
    <scope>NUCLEOTIDE SEQUENCE [LARGE SCALE GENOMIC DNA]</scope>
    <source>
        <strain evidence="1 2">HLT2-9</strain>
    </source>
</reference>
<gene>
    <name evidence="1" type="ORF">EUA94_18160</name>
</gene>
<evidence type="ECO:0000313" key="2">
    <source>
        <dbReference type="Proteomes" id="UP000291101"/>
    </source>
</evidence>
<dbReference type="OrthoDB" id="9814707at2"/>
<comment type="caution">
    <text evidence="1">The sequence shown here is derived from an EMBL/GenBank/DDBJ whole genome shotgun (WGS) entry which is preliminary data.</text>
</comment>
<evidence type="ECO:0000313" key="1">
    <source>
        <dbReference type="EMBL" id="RYC05673.1"/>
    </source>
</evidence>
<protein>
    <submittedName>
        <fullName evidence="1">Uncharacterized protein</fullName>
    </submittedName>
</protein>